<protein>
    <submittedName>
        <fullName evidence="1">Periplasmic protein torT</fullName>
    </submittedName>
</protein>
<dbReference type="EMBL" id="BBMT01000003">
    <property type="protein sequence ID" value="GAL33830.1"/>
    <property type="molecule type" value="Genomic_DNA"/>
</dbReference>
<name>A0A090T1D3_9VIBR</name>
<evidence type="ECO:0000313" key="1">
    <source>
        <dbReference type="EMBL" id="GAL33830.1"/>
    </source>
</evidence>
<dbReference type="InterPro" id="IPR028082">
    <property type="entry name" value="Peripla_BP_I"/>
</dbReference>
<dbReference type="SUPFAM" id="SSF53822">
    <property type="entry name" value="Periplasmic binding protein-like I"/>
    <property type="match status" value="1"/>
</dbReference>
<dbReference type="Gene3D" id="3.40.50.2300">
    <property type="match status" value="1"/>
</dbReference>
<comment type="caution">
    <text evidence="1">The sequence shown here is derived from an EMBL/GenBank/DDBJ whole genome shotgun (WGS) entry which is preliminary data.</text>
</comment>
<reference evidence="1 2" key="1">
    <citation type="submission" date="2014-09" db="EMBL/GenBank/DDBJ databases">
        <title>Vibrio maritimus JCM 19240. (C210) whole genome shotgun sequence.</title>
        <authorList>
            <person name="Sawabe T."/>
            <person name="Meirelles P."/>
            <person name="Nakanishi M."/>
            <person name="Sayaka M."/>
            <person name="Hattori M."/>
            <person name="Ohkuma M."/>
        </authorList>
    </citation>
    <scope>NUCLEOTIDE SEQUENCE [LARGE SCALE GENOMIC DNA]</scope>
    <source>
        <strain evidence="1 2">JCM 19240</strain>
    </source>
</reference>
<dbReference type="AlphaFoldDB" id="A0A090T1D3"/>
<gene>
    <name evidence="1" type="ORF">JCM19240_2526</name>
</gene>
<keyword evidence="2" id="KW-1185">Reference proteome</keyword>
<proteinExistence type="predicted"/>
<organism evidence="1 2">
    <name type="scientific">Vibrio maritimus</name>
    <dbReference type="NCBI Taxonomy" id="990268"/>
    <lineage>
        <taxon>Bacteria</taxon>
        <taxon>Pseudomonadati</taxon>
        <taxon>Pseudomonadota</taxon>
        <taxon>Gammaproteobacteria</taxon>
        <taxon>Vibrionales</taxon>
        <taxon>Vibrionaceae</taxon>
        <taxon>Vibrio</taxon>
    </lineage>
</organism>
<dbReference type="Proteomes" id="UP000029224">
    <property type="component" value="Unassembled WGS sequence"/>
</dbReference>
<accession>A0A090T1D3</accession>
<reference evidence="1 2" key="2">
    <citation type="submission" date="2014-09" db="EMBL/GenBank/DDBJ databases">
        <authorList>
            <consortium name="NBRP consortium"/>
            <person name="Sawabe T."/>
            <person name="Meirelles P."/>
            <person name="Nakanishi M."/>
            <person name="Sayaka M."/>
            <person name="Hattori M."/>
            <person name="Ohkuma M."/>
        </authorList>
    </citation>
    <scope>NUCLEOTIDE SEQUENCE [LARGE SCALE GENOMIC DNA]</scope>
    <source>
        <strain evidence="1 2">JCM 19240</strain>
    </source>
</reference>
<sequence>MVETLWADNDKELQRNLIQEMIESYPTLDYIVGSAVAIEAAISELRAQPHHADIKLLSIYLSHGVYRGLLRNKVEFAPTDKMVEQGQLSIRQAVHYLRNEPYETDLAPKIEVLTPMLLDERVIAESLSPSAFRPIFSVKGH</sequence>
<evidence type="ECO:0000313" key="2">
    <source>
        <dbReference type="Proteomes" id="UP000029224"/>
    </source>
</evidence>